<evidence type="ECO:0000313" key="3">
    <source>
        <dbReference type="Proteomes" id="UP000316621"/>
    </source>
</evidence>
<dbReference type="Gramene" id="RZC47032">
    <property type="protein sequence ID" value="RZC47032"/>
    <property type="gene ID" value="C5167_039992"/>
</dbReference>
<evidence type="ECO:0000313" key="2">
    <source>
        <dbReference type="EMBL" id="RZC47032.1"/>
    </source>
</evidence>
<dbReference type="AlphaFoldDB" id="A0A4Y7IH63"/>
<sequence>MPLLEETRVEMFSQMEFMLGVLHAEVTSVEESKLQEGSFFYCIRVDSRRSRYGMYGKEPYSLKPSDLFILGDTVPEVSCSVLEAVGLWLQL</sequence>
<dbReference type="STRING" id="3469.A0A4Y7IH63"/>
<reference evidence="2 3" key="1">
    <citation type="journal article" date="2018" name="Science">
        <title>The opium poppy genome and morphinan production.</title>
        <authorList>
            <person name="Guo L."/>
            <person name="Winzer T."/>
            <person name="Yang X."/>
            <person name="Li Y."/>
            <person name="Ning Z."/>
            <person name="He Z."/>
            <person name="Teodor R."/>
            <person name="Lu Y."/>
            <person name="Bowser T.A."/>
            <person name="Graham I.A."/>
            <person name="Ye K."/>
        </authorList>
    </citation>
    <scope>NUCLEOTIDE SEQUENCE [LARGE SCALE GENOMIC DNA]</scope>
    <source>
        <strain evidence="3">cv. HN1</strain>
        <tissue evidence="2">Leaves</tissue>
    </source>
</reference>
<keyword evidence="3" id="KW-1185">Reference proteome</keyword>
<name>A0A4Y7IH63_PAPSO</name>
<dbReference type="Proteomes" id="UP000316621">
    <property type="component" value="Chromosome 1"/>
</dbReference>
<evidence type="ECO:0000259" key="1">
    <source>
        <dbReference type="Pfam" id="PF20073"/>
    </source>
</evidence>
<proteinExistence type="predicted"/>
<organism evidence="2 3">
    <name type="scientific">Papaver somniferum</name>
    <name type="common">Opium poppy</name>
    <dbReference type="NCBI Taxonomy" id="3469"/>
    <lineage>
        <taxon>Eukaryota</taxon>
        <taxon>Viridiplantae</taxon>
        <taxon>Streptophyta</taxon>
        <taxon>Embryophyta</taxon>
        <taxon>Tracheophyta</taxon>
        <taxon>Spermatophyta</taxon>
        <taxon>Magnoliopsida</taxon>
        <taxon>Ranunculales</taxon>
        <taxon>Papaveraceae</taxon>
        <taxon>Papaveroideae</taxon>
        <taxon>Papaver</taxon>
    </lineage>
</organism>
<protein>
    <recommendedName>
        <fullName evidence="1">DUF6469 domain-containing protein</fullName>
    </recommendedName>
</protein>
<gene>
    <name evidence="2" type="ORF">C5167_039992</name>
</gene>
<feature type="domain" description="DUF6469" evidence="1">
    <location>
        <begin position="23"/>
        <end position="86"/>
    </location>
</feature>
<dbReference type="Pfam" id="PF20073">
    <property type="entry name" value="DUF6469"/>
    <property type="match status" value="1"/>
</dbReference>
<accession>A0A4Y7IH63</accession>
<dbReference type="EMBL" id="CM010715">
    <property type="protein sequence ID" value="RZC47032.1"/>
    <property type="molecule type" value="Genomic_DNA"/>
</dbReference>
<dbReference type="InterPro" id="IPR045529">
    <property type="entry name" value="DUF6469"/>
</dbReference>